<gene>
    <name evidence="2" type="ORF">MAR_027691</name>
</gene>
<organism evidence="2 3">
    <name type="scientific">Mya arenaria</name>
    <name type="common">Soft-shell clam</name>
    <dbReference type="NCBI Taxonomy" id="6604"/>
    <lineage>
        <taxon>Eukaryota</taxon>
        <taxon>Metazoa</taxon>
        <taxon>Spiralia</taxon>
        <taxon>Lophotrochozoa</taxon>
        <taxon>Mollusca</taxon>
        <taxon>Bivalvia</taxon>
        <taxon>Autobranchia</taxon>
        <taxon>Heteroconchia</taxon>
        <taxon>Euheterodonta</taxon>
        <taxon>Imparidentia</taxon>
        <taxon>Neoheterodontei</taxon>
        <taxon>Myida</taxon>
        <taxon>Myoidea</taxon>
        <taxon>Myidae</taxon>
        <taxon>Mya</taxon>
    </lineage>
</organism>
<feature type="compositionally biased region" description="Polar residues" evidence="1">
    <location>
        <begin position="89"/>
        <end position="105"/>
    </location>
</feature>
<evidence type="ECO:0000313" key="3">
    <source>
        <dbReference type="Proteomes" id="UP001164746"/>
    </source>
</evidence>
<evidence type="ECO:0000313" key="2">
    <source>
        <dbReference type="EMBL" id="WAR13511.1"/>
    </source>
</evidence>
<feature type="region of interest" description="Disordered" evidence="1">
    <location>
        <begin position="390"/>
        <end position="412"/>
    </location>
</feature>
<sequence>MPANAPRLRFEDLLVGDKLGDGGFGVVYKGNLKKDFDMLYVPYHARVKKVCYEIRAQICRNYKEDPSHYKEVYECTKDFDTQRTEEETFNQTTPWDSQPDANKSTTRVEHPEENLNPESGTSNEEKSIQEGEPTVQTQLSSSSDSSLATPDGNTERSLWSNVAGPVSQQSGLHCISYGSQNASTNLATPNLSCYGASNDQISNSNVTPAVTPQVNDEIALANYTQRLYVRDLTEGETGQTDMNHHSQDGGNPNIDILVDRITNTQEASRAYVEPQARVDRQIPEAGRGGNQGNPLEATWVGNNPNNQEENDMTMMKMSQMSDRVSVLPPEQLVNRFQPSTPYVDAQTGSHAGQAPRQDPQGHGSPFNAHATMNEQSTNARTAQNLQTRETNMAVSSSANQKSPSFQPDNTPVQRNTTNGIVHQAIGSSKGQFLPSYARQQEIFGQRVQNQHVSPPTFLNQPAPFMIMYQGIRRWQQRLGQEATVAAMAKALWEADRDDLALQLPEVQES</sequence>
<reference evidence="2" key="1">
    <citation type="submission" date="2022-11" db="EMBL/GenBank/DDBJ databases">
        <title>Centuries of genome instability and evolution in soft-shell clam transmissible cancer (bioRxiv).</title>
        <authorList>
            <person name="Hart S.F.M."/>
            <person name="Yonemitsu M.A."/>
            <person name="Giersch R.M."/>
            <person name="Beal B.F."/>
            <person name="Arriagada G."/>
            <person name="Davis B.W."/>
            <person name="Ostrander E.A."/>
            <person name="Goff S.P."/>
            <person name="Metzger M.J."/>
        </authorList>
    </citation>
    <scope>NUCLEOTIDE SEQUENCE</scope>
    <source>
        <strain evidence="2">MELC-2E11</strain>
        <tissue evidence="2">Siphon/mantle</tissue>
    </source>
</reference>
<feature type="region of interest" description="Disordered" evidence="1">
    <location>
        <begin position="84"/>
        <end position="159"/>
    </location>
</feature>
<dbReference type="CDD" id="cd01670">
    <property type="entry name" value="Death"/>
    <property type="match status" value="1"/>
</dbReference>
<name>A0ABY7F2E8_MYAAR</name>
<dbReference type="Proteomes" id="UP001164746">
    <property type="component" value="Chromosome 8"/>
</dbReference>
<proteinExistence type="predicted"/>
<protein>
    <recommendedName>
        <fullName evidence="4">Protein kinase domain-containing protein</fullName>
    </recommendedName>
</protein>
<accession>A0ABY7F2E8</accession>
<feature type="region of interest" description="Disordered" evidence="1">
    <location>
        <begin position="283"/>
        <end position="310"/>
    </location>
</feature>
<feature type="compositionally biased region" description="Polar residues" evidence="1">
    <location>
        <begin position="336"/>
        <end position="350"/>
    </location>
</feature>
<feature type="region of interest" description="Disordered" evidence="1">
    <location>
        <begin position="336"/>
        <end position="370"/>
    </location>
</feature>
<feature type="compositionally biased region" description="Polar residues" evidence="1">
    <location>
        <begin position="147"/>
        <end position="159"/>
    </location>
</feature>
<dbReference type="EMBL" id="CP111019">
    <property type="protein sequence ID" value="WAR13511.1"/>
    <property type="molecule type" value="Genomic_DNA"/>
</dbReference>
<evidence type="ECO:0008006" key="4">
    <source>
        <dbReference type="Google" id="ProtNLM"/>
    </source>
</evidence>
<evidence type="ECO:0000256" key="1">
    <source>
        <dbReference type="SAM" id="MobiDB-lite"/>
    </source>
</evidence>
<keyword evidence="3" id="KW-1185">Reference proteome</keyword>